<dbReference type="Pfam" id="PF17773">
    <property type="entry name" value="UPF0176_N"/>
    <property type="match status" value="1"/>
</dbReference>
<dbReference type="InterPro" id="IPR022111">
    <property type="entry name" value="Rhodanese_C"/>
</dbReference>
<dbReference type="Pfam" id="PF00581">
    <property type="entry name" value="Rhodanese"/>
    <property type="match status" value="1"/>
</dbReference>
<dbReference type="Gene3D" id="3.30.70.100">
    <property type="match status" value="1"/>
</dbReference>
<keyword evidence="4" id="KW-1185">Reference proteome</keyword>
<evidence type="ECO:0000259" key="2">
    <source>
        <dbReference type="PROSITE" id="PS50206"/>
    </source>
</evidence>
<dbReference type="InterPro" id="IPR036873">
    <property type="entry name" value="Rhodanese-like_dom_sf"/>
</dbReference>
<feature type="domain" description="Rhodanese" evidence="2">
    <location>
        <begin position="291"/>
        <end position="429"/>
    </location>
</feature>
<evidence type="ECO:0000313" key="4">
    <source>
        <dbReference type="Proteomes" id="UP001516023"/>
    </source>
</evidence>
<evidence type="ECO:0000313" key="3">
    <source>
        <dbReference type="EMBL" id="KAL3782395.1"/>
    </source>
</evidence>
<dbReference type="Gene3D" id="3.40.250.10">
    <property type="entry name" value="Rhodanese-like domain"/>
    <property type="match status" value="1"/>
</dbReference>
<dbReference type="PROSITE" id="PS51257">
    <property type="entry name" value="PROKAR_LIPOPROTEIN"/>
    <property type="match status" value="1"/>
</dbReference>
<feature type="compositionally biased region" description="Basic residues" evidence="1">
    <location>
        <begin position="1"/>
        <end position="10"/>
    </location>
</feature>
<dbReference type="Pfam" id="PF12368">
    <property type="entry name" value="Rhodanese_C"/>
    <property type="match status" value="1"/>
</dbReference>
<organism evidence="3 4">
    <name type="scientific">Cyclotella cryptica</name>
    <dbReference type="NCBI Taxonomy" id="29204"/>
    <lineage>
        <taxon>Eukaryota</taxon>
        <taxon>Sar</taxon>
        <taxon>Stramenopiles</taxon>
        <taxon>Ochrophyta</taxon>
        <taxon>Bacillariophyta</taxon>
        <taxon>Coscinodiscophyceae</taxon>
        <taxon>Thalassiosirophycidae</taxon>
        <taxon>Stephanodiscales</taxon>
        <taxon>Stephanodiscaceae</taxon>
        <taxon>Cyclotella</taxon>
    </lineage>
</organism>
<dbReference type="SMART" id="SM00450">
    <property type="entry name" value="RHOD"/>
    <property type="match status" value="1"/>
</dbReference>
<dbReference type="PROSITE" id="PS50206">
    <property type="entry name" value="RHODANESE_3"/>
    <property type="match status" value="1"/>
</dbReference>
<sequence>MTADRCHHRPPLSPITSPSPHTQYTSSAACLLANPSMDSPDQVSSTASRLPHRHVVLFYRYFLPTDHHAESPNVQHGGSVQISADGSNFGVLDTATLHFFQNHSNHYLPLLQRHQIALCERLGDMKGRILISIEGINGTLSGCGVDAIMQYTKEMENFDLLTEFVVPEKIHENSSIPKPGRGRLFANIDWKISDVNDDHMSDEYHEPFPDLKVQIVNEIVNTGGTIHASDISEHMGKEISPDEFHSILTQAQANGGWVAESDLSDDGPVNVSDNEGLMGSEARISGHNKAKKKEVVLVDVRNTFEHAIGHFIHPHSNTIIPHTCTTGKDPSSTNTTGNTKEDLSLMQRSSNSAPTPAINPNTVTFSHFDSNFCSKYSNVLKDKKVLMYCTGGIRCVKASAMLKKRGIEDVSHLSGGIHRYLEKYSSDGFYKGKCMVFDQRVALDPDSFKTRDEEDSKNRASNIVGKCIECQTPYDQLSGANLCTVCRDLILICPTCRESKHEYHCDRHQTWKNAYFTFLEGFTCEELENQKSELQRLHDSYSPPKEHKNVRKTLRKQIEKVLDRLNELEIGSANVDTNARRRCRTCFESDAICDGLCWGFWKHSQSRHQQHDDDKLHPIHEVKVGDRVTPGPNWNEMRLGSKFLPSTFTDSKKAKTGLDARVHTKLQNNQQVLKKGTVVQIKSWGSGGRENDCVAVLWDEFLQHGRRKKNGRVHYSEPKDRDETLLHQAEIYRWGAKARNGQRMYDVKLIHPC</sequence>
<gene>
    <name evidence="3" type="ORF">HJC23_005443</name>
</gene>
<dbReference type="InterPro" id="IPR001763">
    <property type="entry name" value="Rhodanese-like_dom"/>
</dbReference>
<dbReference type="Proteomes" id="UP001516023">
    <property type="component" value="Unassembled WGS sequence"/>
</dbReference>
<dbReference type="InterPro" id="IPR040503">
    <property type="entry name" value="TRHO_N"/>
</dbReference>
<proteinExistence type="predicted"/>
<feature type="region of interest" description="Disordered" evidence="1">
    <location>
        <begin position="1"/>
        <end position="21"/>
    </location>
</feature>
<evidence type="ECO:0000256" key="1">
    <source>
        <dbReference type="SAM" id="MobiDB-lite"/>
    </source>
</evidence>
<comment type="caution">
    <text evidence="3">The sequence shown here is derived from an EMBL/GenBank/DDBJ whole genome shotgun (WGS) entry which is preliminary data.</text>
</comment>
<protein>
    <recommendedName>
        <fullName evidence="2">Rhodanese domain-containing protein</fullName>
    </recommendedName>
</protein>
<name>A0ABD3P2L7_9STRA</name>
<dbReference type="PANTHER" id="PTHR43268:SF6">
    <property type="entry name" value="THIOSULFATE SULFURTRANSFERASE_RHODANESE-LIKE DOMAIN-CONTAINING PROTEIN 2"/>
    <property type="match status" value="1"/>
</dbReference>
<dbReference type="EMBL" id="JABMIG020000287">
    <property type="protein sequence ID" value="KAL3782395.1"/>
    <property type="molecule type" value="Genomic_DNA"/>
</dbReference>
<accession>A0ABD3P2L7</accession>
<reference evidence="3 4" key="1">
    <citation type="journal article" date="2020" name="G3 (Bethesda)">
        <title>Improved Reference Genome for Cyclotella cryptica CCMP332, a Model for Cell Wall Morphogenesis, Salinity Adaptation, and Lipid Production in Diatoms (Bacillariophyta).</title>
        <authorList>
            <person name="Roberts W.R."/>
            <person name="Downey K.M."/>
            <person name="Ruck E.C."/>
            <person name="Traller J.C."/>
            <person name="Alverson A.J."/>
        </authorList>
    </citation>
    <scope>NUCLEOTIDE SEQUENCE [LARGE SCALE GENOMIC DNA]</scope>
    <source>
        <strain evidence="3 4">CCMP332</strain>
    </source>
</reference>
<dbReference type="AlphaFoldDB" id="A0ABD3P2L7"/>
<dbReference type="SUPFAM" id="SSF52821">
    <property type="entry name" value="Rhodanese/Cell cycle control phosphatase"/>
    <property type="match status" value="1"/>
</dbReference>
<dbReference type="PANTHER" id="PTHR43268">
    <property type="entry name" value="THIOSULFATE SULFURTRANSFERASE/RHODANESE-LIKE DOMAIN-CONTAINING PROTEIN 2"/>
    <property type="match status" value="1"/>
</dbReference>
<dbReference type="InterPro" id="IPR020936">
    <property type="entry name" value="TrhO"/>
</dbReference>